<dbReference type="Pfam" id="PF13420">
    <property type="entry name" value="Acetyltransf_4"/>
    <property type="match status" value="1"/>
</dbReference>
<dbReference type="InterPro" id="IPR000182">
    <property type="entry name" value="GNAT_dom"/>
</dbReference>
<organism evidence="4 5">
    <name type="scientific">Actinomycetospora endophytica</name>
    <dbReference type="NCBI Taxonomy" id="2291215"/>
    <lineage>
        <taxon>Bacteria</taxon>
        <taxon>Bacillati</taxon>
        <taxon>Actinomycetota</taxon>
        <taxon>Actinomycetes</taxon>
        <taxon>Pseudonocardiales</taxon>
        <taxon>Pseudonocardiaceae</taxon>
        <taxon>Actinomycetospora</taxon>
    </lineage>
</organism>
<sequence length="159" mass="17484">MLTIRDATAEDAAACAAIYDHYVRDTVISFETVAPDADEMAARIDASTAWLTGEDAGRVVGYAYAGSFNPREAYRWSCTVSVYLEPARRRTGAGRALYEALFARLVELGYRRATAGITLPNEASVGLHSTLGFEPVGTFGRIGWKNDAWHDVAWMQRDL</sequence>
<comment type="caution">
    <text evidence="4">The sequence shown here is derived from an EMBL/GenBank/DDBJ whole genome shotgun (WGS) entry which is preliminary data.</text>
</comment>
<dbReference type="EMBL" id="JAJNDB010000002">
    <property type="protein sequence ID" value="MCD2194336.1"/>
    <property type="molecule type" value="Genomic_DNA"/>
</dbReference>
<dbReference type="Proteomes" id="UP001199469">
    <property type="component" value="Unassembled WGS sequence"/>
</dbReference>
<feature type="domain" description="N-acetyltransferase" evidence="3">
    <location>
        <begin position="2"/>
        <end position="159"/>
    </location>
</feature>
<dbReference type="PROSITE" id="PS51186">
    <property type="entry name" value="GNAT"/>
    <property type="match status" value="1"/>
</dbReference>
<evidence type="ECO:0000256" key="1">
    <source>
        <dbReference type="ARBA" id="ARBA00022679"/>
    </source>
</evidence>
<dbReference type="PANTHER" id="PTHR43072:SF23">
    <property type="entry name" value="UPF0039 PROTEIN C11D3.02C"/>
    <property type="match status" value="1"/>
</dbReference>
<dbReference type="SUPFAM" id="SSF55729">
    <property type="entry name" value="Acyl-CoA N-acyltransferases (Nat)"/>
    <property type="match status" value="1"/>
</dbReference>
<dbReference type="CDD" id="cd04301">
    <property type="entry name" value="NAT_SF"/>
    <property type="match status" value="1"/>
</dbReference>
<evidence type="ECO:0000313" key="5">
    <source>
        <dbReference type="Proteomes" id="UP001199469"/>
    </source>
</evidence>
<dbReference type="InterPro" id="IPR016181">
    <property type="entry name" value="Acyl_CoA_acyltransferase"/>
</dbReference>
<protein>
    <submittedName>
        <fullName evidence="4">N-acetyltransferase family protein</fullName>
    </submittedName>
</protein>
<evidence type="ECO:0000259" key="3">
    <source>
        <dbReference type="PROSITE" id="PS51186"/>
    </source>
</evidence>
<keyword evidence="2" id="KW-0012">Acyltransferase</keyword>
<proteinExistence type="predicted"/>
<evidence type="ECO:0000313" key="4">
    <source>
        <dbReference type="EMBL" id="MCD2194336.1"/>
    </source>
</evidence>
<keyword evidence="5" id="KW-1185">Reference proteome</keyword>
<accession>A0ABS8PAA0</accession>
<reference evidence="4 5" key="1">
    <citation type="submission" date="2021-11" db="EMBL/GenBank/DDBJ databases">
        <title>Draft genome sequence of Actinomycetospora sp. SF1 isolated from the rhizosphere soil.</title>
        <authorList>
            <person name="Duangmal K."/>
            <person name="Chantavorakit T."/>
        </authorList>
    </citation>
    <scope>NUCLEOTIDE SEQUENCE [LARGE SCALE GENOMIC DNA]</scope>
    <source>
        <strain evidence="4 5">TBRC 5722</strain>
    </source>
</reference>
<dbReference type="RefSeq" id="WP_230735070.1">
    <property type="nucleotide sequence ID" value="NZ_JAJNDB010000002.1"/>
</dbReference>
<dbReference type="PANTHER" id="PTHR43072">
    <property type="entry name" value="N-ACETYLTRANSFERASE"/>
    <property type="match status" value="1"/>
</dbReference>
<dbReference type="Gene3D" id="3.40.630.30">
    <property type="match status" value="1"/>
</dbReference>
<gene>
    <name evidence="4" type="ORF">LQ327_13230</name>
</gene>
<name>A0ABS8PAA0_9PSEU</name>
<keyword evidence="1" id="KW-0808">Transferase</keyword>
<evidence type="ECO:0000256" key="2">
    <source>
        <dbReference type="ARBA" id="ARBA00023315"/>
    </source>
</evidence>